<evidence type="ECO:0000313" key="1">
    <source>
        <dbReference type="EMBL" id="CAA0107149.1"/>
    </source>
</evidence>
<dbReference type="EMBL" id="CACSIK010000002">
    <property type="protein sequence ID" value="CAA0107255.1"/>
    <property type="molecule type" value="Genomic_DNA"/>
</dbReference>
<gene>
    <name evidence="2" type="ORF">IHBHHGIJ_03044</name>
    <name evidence="1" type="ORF">KFEGEMFD_02418</name>
</gene>
<evidence type="ECO:0000313" key="3">
    <source>
        <dbReference type="Proteomes" id="UP000435877"/>
    </source>
</evidence>
<dbReference type="EMBL" id="CACSIM010000003">
    <property type="protein sequence ID" value="CAA0107149.1"/>
    <property type="molecule type" value="Genomic_DNA"/>
</dbReference>
<proteinExistence type="predicted"/>
<organism evidence="2 3">
    <name type="scientific">Zhongshania aliphaticivorans</name>
    <dbReference type="NCBI Taxonomy" id="1470434"/>
    <lineage>
        <taxon>Bacteria</taxon>
        <taxon>Pseudomonadati</taxon>
        <taxon>Pseudomonadota</taxon>
        <taxon>Gammaproteobacteria</taxon>
        <taxon>Cellvibrionales</taxon>
        <taxon>Spongiibacteraceae</taxon>
        <taxon>Zhongshania</taxon>
    </lineage>
</organism>
<sequence length="102" mass="11570">MYKLCRLEASNLIEETIHDHKNGIEGFLERLDRNSAFDSLLDTFRGIEEFINIPMFGIQDEQLEGEIVNLRLDTLNPAIMPSIAKKLSGELDSGTVQRFCSP</sequence>
<accession>A0A5S9PSU5</accession>
<dbReference type="Proteomes" id="UP000435877">
    <property type="component" value="Unassembled WGS sequence"/>
</dbReference>
<protein>
    <submittedName>
        <fullName evidence="2">Uncharacterized protein</fullName>
    </submittedName>
</protein>
<evidence type="ECO:0000313" key="2">
    <source>
        <dbReference type="EMBL" id="CAA0107255.1"/>
    </source>
</evidence>
<name>A0A5S9PSU5_9GAMM</name>
<evidence type="ECO:0000313" key="4">
    <source>
        <dbReference type="Proteomes" id="UP000439591"/>
    </source>
</evidence>
<keyword evidence="3" id="KW-1185">Reference proteome</keyword>
<reference evidence="3 4" key="1">
    <citation type="submission" date="2019-11" db="EMBL/GenBank/DDBJ databases">
        <authorList>
            <person name="Holert J."/>
        </authorList>
    </citation>
    <scope>NUCLEOTIDE SEQUENCE [LARGE SCALE GENOMIC DNA]</scope>
    <source>
        <strain evidence="1">BC3_2A</strain>
        <strain evidence="2">SB11_1A</strain>
    </source>
</reference>
<dbReference type="AlphaFoldDB" id="A0A5S9PSU5"/>
<dbReference type="Proteomes" id="UP000439591">
    <property type="component" value="Unassembled WGS sequence"/>
</dbReference>